<dbReference type="EMBL" id="JAERRJ010000009">
    <property type="protein sequence ID" value="MBL1077400.1"/>
    <property type="molecule type" value="Genomic_DNA"/>
</dbReference>
<dbReference type="Proteomes" id="UP000602198">
    <property type="component" value="Unassembled WGS sequence"/>
</dbReference>
<protein>
    <recommendedName>
        <fullName evidence="4">Lipoprotein LpqE</fullName>
    </recommendedName>
</protein>
<feature type="compositionally biased region" description="Basic and acidic residues" evidence="1">
    <location>
        <begin position="134"/>
        <end position="145"/>
    </location>
</feature>
<name>A0ABS1MBL5_9NOCA</name>
<comment type="caution">
    <text evidence="2">The sequence shown here is derived from an EMBL/GenBank/DDBJ whole genome shotgun (WGS) entry which is preliminary data.</text>
</comment>
<gene>
    <name evidence="2" type="ORF">JK358_23640</name>
</gene>
<accession>A0ABS1MBL5</accession>
<evidence type="ECO:0008006" key="4">
    <source>
        <dbReference type="Google" id="ProtNLM"/>
    </source>
</evidence>
<dbReference type="PROSITE" id="PS51257">
    <property type="entry name" value="PROKAR_LIPOPROTEIN"/>
    <property type="match status" value="1"/>
</dbReference>
<feature type="compositionally biased region" description="Low complexity" evidence="1">
    <location>
        <begin position="149"/>
        <end position="165"/>
    </location>
</feature>
<reference evidence="2 3" key="1">
    <citation type="submission" date="2021-01" db="EMBL/GenBank/DDBJ databases">
        <title>WGS of actinomycetes isolated from Thailand.</title>
        <authorList>
            <person name="Thawai C."/>
        </authorList>
    </citation>
    <scope>NUCLEOTIDE SEQUENCE [LARGE SCALE GENOMIC DNA]</scope>
    <source>
        <strain evidence="2 3">LPG 2</strain>
    </source>
</reference>
<dbReference type="Gene3D" id="2.60.40.1890">
    <property type="entry name" value="PCu(A)C copper chaperone"/>
    <property type="match status" value="1"/>
</dbReference>
<evidence type="ECO:0000313" key="3">
    <source>
        <dbReference type="Proteomes" id="UP000602198"/>
    </source>
</evidence>
<feature type="region of interest" description="Disordered" evidence="1">
    <location>
        <begin position="125"/>
        <end position="170"/>
    </location>
</feature>
<dbReference type="Pfam" id="PF04314">
    <property type="entry name" value="PCuAC"/>
    <property type="match status" value="1"/>
</dbReference>
<evidence type="ECO:0000313" key="2">
    <source>
        <dbReference type="EMBL" id="MBL1077400.1"/>
    </source>
</evidence>
<feature type="region of interest" description="Disordered" evidence="1">
    <location>
        <begin position="211"/>
        <end position="232"/>
    </location>
</feature>
<proteinExistence type="predicted"/>
<organism evidence="2 3">
    <name type="scientific">Nocardia acididurans</name>
    <dbReference type="NCBI Taxonomy" id="2802282"/>
    <lineage>
        <taxon>Bacteria</taxon>
        <taxon>Bacillati</taxon>
        <taxon>Actinomycetota</taxon>
        <taxon>Actinomycetes</taxon>
        <taxon>Mycobacteriales</taxon>
        <taxon>Nocardiaceae</taxon>
        <taxon>Nocardia</taxon>
    </lineage>
</organism>
<keyword evidence="3" id="KW-1185">Reference proteome</keyword>
<evidence type="ECO:0000256" key="1">
    <source>
        <dbReference type="SAM" id="MobiDB-lite"/>
    </source>
</evidence>
<dbReference type="InterPro" id="IPR036182">
    <property type="entry name" value="PCuAC_sf"/>
</dbReference>
<dbReference type="RefSeq" id="WP_201950579.1">
    <property type="nucleotide sequence ID" value="NZ_JAERRJ010000009.1"/>
</dbReference>
<dbReference type="InterPro" id="IPR007410">
    <property type="entry name" value="LpqE-like"/>
</dbReference>
<sequence length="232" mass="23552">MTALKATTASKARRHAVTVAALAAGAVLTLSGCGAGQISQTADQVAAVNGNNANVGQVDLRDVRFLLPQTEEYRNAKGGKAVLAFSAVNFSEGTTDKLVRIESELGTVTLNGETSIKPQTTLVSDLSTGAAEQAEEHGTDTHGADSHGATTTSPAAPATPAADQGADPDKKPLLVEVTGLTKDVTPGLTYPVTFIFEKAGTVVVNVPVDAGPDLERKESPNAGAEAPKGGGH</sequence>